<organism evidence="1 2">
    <name type="scientific">Vespula maculifrons</name>
    <name type="common">Eastern yellow jacket</name>
    <name type="synonym">Wasp</name>
    <dbReference type="NCBI Taxonomy" id="7453"/>
    <lineage>
        <taxon>Eukaryota</taxon>
        <taxon>Metazoa</taxon>
        <taxon>Ecdysozoa</taxon>
        <taxon>Arthropoda</taxon>
        <taxon>Hexapoda</taxon>
        <taxon>Insecta</taxon>
        <taxon>Pterygota</taxon>
        <taxon>Neoptera</taxon>
        <taxon>Endopterygota</taxon>
        <taxon>Hymenoptera</taxon>
        <taxon>Apocrita</taxon>
        <taxon>Aculeata</taxon>
        <taxon>Vespoidea</taxon>
        <taxon>Vespidae</taxon>
        <taxon>Vespinae</taxon>
        <taxon>Vespula</taxon>
    </lineage>
</organism>
<comment type="caution">
    <text evidence="1">The sequence shown here is derived from an EMBL/GenBank/DDBJ whole genome shotgun (WGS) entry which is preliminary data.</text>
</comment>
<dbReference type="Proteomes" id="UP001607303">
    <property type="component" value="Unassembled WGS sequence"/>
</dbReference>
<proteinExistence type="predicted"/>
<evidence type="ECO:0000313" key="1">
    <source>
        <dbReference type="EMBL" id="KAL2741415.1"/>
    </source>
</evidence>
<sequence length="67" mass="7774">MAAFATTVQYRYLPLKCITSKSEGYESVIDAFKLIRLKRDGGRHVNDRFCCQIAVNHRVKYLCQTMD</sequence>
<evidence type="ECO:0000313" key="2">
    <source>
        <dbReference type="Proteomes" id="UP001607303"/>
    </source>
</evidence>
<dbReference type="AlphaFoldDB" id="A0ABD2C9B3"/>
<name>A0ABD2C9B3_VESMC</name>
<reference evidence="1 2" key="1">
    <citation type="journal article" date="2024" name="Ann. Entomol. Soc. Am.">
        <title>Genomic analyses of the southern and eastern yellowjacket wasps (Hymenoptera: Vespidae) reveal evolutionary signatures of social life.</title>
        <authorList>
            <person name="Catto M.A."/>
            <person name="Caine P.B."/>
            <person name="Orr S.E."/>
            <person name="Hunt B.G."/>
            <person name="Goodisman M.A.D."/>
        </authorList>
    </citation>
    <scope>NUCLEOTIDE SEQUENCE [LARGE SCALE GENOMIC DNA]</scope>
    <source>
        <strain evidence="1">232</strain>
        <tissue evidence="1">Head and thorax</tissue>
    </source>
</reference>
<gene>
    <name evidence="1" type="ORF">V1477_010476</name>
</gene>
<accession>A0ABD2C9B3</accession>
<keyword evidence="2" id="KW-1185">Reference proteome</keyword>
<protein>
    <submittedName>
        <fullName evidence="1">Uncharacterized protein</fullName>
    </submittedName>
</protein>
<dbReference type="EMBL" id="JAYRBN010000059">
    <property type="protein sequence ID" value="KAL2741415.1"/>
    <property type="molecule type" value="Genomic_DNA"/>
</dbReference>